<proteinExistence type="predicted"/>
<sequence>MTFFTAACLSVFVVGALIVTALMVKLRNGNY</sequence>
<name>A0A316DC52_9BACL</name>
<keyword evidence="2" id="KW-1185">Reference proteome</keyword>
<dbReference type="Proteomes" id="UP000245634">
    <property type="component" value="Unassembled WGS sequence"/>
</dbReference>
<organism evidence="1 2">
    <name type="scientific">Tumebacillus permanentifrigoris</name>
    <dbReference type="NCBI Taxonomy" id="378543"/>
    <lineage>
        <taxon>Bacteria</taxon>
        <taxon>Bacillati</taxon>
        <taxon>Bacillota</taxon>
        <taxon>Bacilli</taxon>
        <taxon>Bacillales</taxon>
        <taxon>Alicyclobacillaceae</taxon>
        <taxon>Tumebacillus</taxon>
    </lineage>
</organism>
<evidence type="ECO:0000313" key="1">
    <source>
        <dbReference type="EMBL" id="PWK14929.1"/>
    </source>
</evidence>
<evidence type="ECO:0000313" key="2">
    <source>
        <dbReference type="Proteomes" id="UP000245634"/>
    </source>
</evidence>
<gene>
    <name evidence="1" type="ORF">C7459_104131</name>
</gene>
<reference evidence="1 2" key="1">
    <citation type="submission" date="2018-05" db="EMBL/GenBank/DDBJ databases">
        <title>Genomic Encyclopedia of Type Strains, Phase IV (KMG-IV): sequencing the most valuable type-strain genomes for metagenomic binning, comparative biology and taxonomic classification.</title>
        <authorList>
            <person name="Goeker M."/>
        </authorList>
    </citation>
    <scope>NUCLEOTIDE SEQUENCE [LARGE SCALE GENOMIC DNA]</scope>
    <source>
        <strain evidence="1 2">DSM 18773</strain>
    </source>
</reference>
<dbReference type="EMBL" id="QGGL01000004">
    <property type="protein sequence ID" value="PWK14929.1"/>
    <property type="molecule type" value="Genomic_DNA"/>
</dbReference>
<dbReference type="AlphaFoldDB" id="A0A316DC52"/>
<protein>
    <submittedName>
        <fullName evidence="1">Uncharacterized protein</fullName>
    </submittedName>
</protein>
<comment type="caution">
    <text evidence="1">The sequence shown here is derived from an EMBL/GenBank/DDBJ whole genome shotgun (WGS) entry which is preliminary data.</text>
</comment>
<accession>A0A316DC52</accession>